<gene>
    <name evidence="1" type="ORF">C1SCF055_LOCUS78</name>
</gene>
<proteinExistence type="predicted"/>
<dbReference type="Proteomes" id="UP001152797">
    <property type="component" value="Unassembled WGS sequence"/>
</dbReference>
<dbReference type="EMBL" id="CAMXCT030000001">
    <property type="protein sequence ID" value="CAL4758800.1"/>
    <property type="molecule type" value="Genomic_DNA"/>
</dbReference>
<reference evidence="1" key="1">
    <citation type="submission" date="2022-10" db="EMBL/GenBank/DDBJ databases">
        <authorList>
            <person name="Chen Y."/>
            <person name="Dougan E. K."/>
            <person name="Chan C."/>
            <person name="Rhodes N."/>
            <person name="Thang M."/>
        </authorList>
    </citation>
    <scope>NUCLEOTIDE SEQUENCE</scope>
</reference>
<organism evidence="1">
    <name type="scientific">Cladocopium goreaui</name>
    <dbReference type="NCBI Taxonomy" id="2562237"/>
    <lineage>
        <taxon>Eukaryota</taxon>
        <taxon>Sar</taxon>
        <taxon>Alveolata</taxon>
        <taxon>Dinophyceae</taxon>
        <taxon>Suessiales</taxon>
        <taxon>Symbiodiniaceae</taxon>
        <taxon>Cladocopium</taxon>
    </lineage>
</organism>
<dbReference type="Gene3D" id="3.40.50.2000">
    <property type="entry name" value="Glycogen Phosphorylase B"/>
    <property type="match status" value="1"/>
</dbReference>
<reference evidence="2" key="2">
    <citation type="submission" date="2024-04" db="EMBL/GenBank/DDBJ databases">
        <authorList>
            <person name="Chen Y."/>
            <person name="Shah S."/>
            <person name="Dougan E. K."/>
            <person name="Thang M."/>
            <person name="Chan C."/>
        </authorList>
    </citation>
    <scope>NUCLEOTIDE SEQUENCE [LARGE SCALE GENOMIC DNA]</scope>
</reference>
<sequence length="1333" mass="149171">MAEYIIQAQIAPPPFPLSRASVYIAENPTDSYVLRRDLELESMHIAIAGQDIGSCTIRRRYGQVKYPHSADYQTATPIDLTGYWVQIVSMTPTGAVLTFIGRIYDTPQTIFSDGGIAGVQRFVAYEPAYLLNRISISDSYFQKEERAIRVGWGPGFNDRAGRGWVIGNRSPNEIDGSYVFVGVNEFEPANEERIWTRLNMAEYIVQKFVDETESNGLKWQITGQTDMLDMIKDNVPNNPGTAYERLQQIINPSIGMDWKVEPKTAGDFEVGAGYPIEGFDIEVFSLLAEDVTFAGVTIPKNEDTIKLNPAGSKTIQEMRIERSASHTYNQIRVIGNRMVICASLDAGTSDLEERWGADLESDYIAGDPDDPGAPNADHDIWRQQEKFRNVFQLYGAPRIDWGQDSFFPKLNDEGEIDLGAGRADAQHLVRSTLSFLPLQEGVDYKAEPLEDFGDDVADPDFLPPAVYLYDLEEERYIAAEHAGIHVHVLQNDLGVWLQADPNHILDGDTTVSNSELQEGRYDSAQMVCTLAWESDQRFEMRSYLEGSYADNDDPPSEGVLHIEVPGAELWYVAPETVLRVDNDGTLVKTGSEPLILRNDADRLALAMAGAIARYQSERGRASIEIKGWIAQRLYLGKILTFINAGDEAQAINGPVTSIHWQVPESKSTRNAPQPLSPSVTLKVLSQFAIIGTLYEDLLSDDEAICNVYKGDSGSEADSGTTVKVSGWLIESDKMLASGTRVLAVRVNKVRVDTVARHFGFGPAFTERALYGLGFAFNMGLACCCEESPGSSDSGSGSSEGLIECGVTCAGEGLNAPHWWDITISGLVDEQCDDCDTYNSTFRVEHNPSFSVNRCAWTLFIPEGCAICRPVFPEVDPKGANLIFLELFGDASPTVWIHVCHFNVGASGDDLLCNPSYWEINFREVFAEKPNCLELVDHLVDDSSPSQTRCPNFFTPPFGLVDACDANSVSGPAECRITAVTAKCRQVNLNERPQQQQKCKSCAQREESINDRWPGAGTAVANLADRVAKNLRYGEWNILLEFSHGLGDDVQFCTVIRHLARLHPEFKLDVVGQERSHDMFKLAGARYCYSSRSEVLGQYNHDLRIAVADPVGGSREHPMTKAEMILERYFNIKPRPHLAGYYVSWRWRHSRAVRRWLKSIDVKPKEFVLMHYQGDSAKSRKNMWPEIAEGCVRRILATGYRVLIFDYGRRSPLVDDENVIRVDIPLDPSFTAALASLSRLNLGIDSGPGHVFGSRLVKTPAVIYWRKHHPYQFYQPADQVLHLLPRNHWHFIRGDEVDRKQALNYFHRHYRSHPVAGRPQKEIPEVIVEQLTTM</sequence>
<dbReference type="SUPFAM" id="SSF53756">
    <property type="entry name" value="UDP-Glycosyltransferase/glycogen phosphorylase"/>
    <property type="match status" value="1"/>
</dbReference>
<evidence type="ECO:0000313" key="3">
    <source>
        <dbReference type="Proteomes" id="UP001152797"/>
    </source>
</evidence>
<dbReference type="EMBL" id="CAMXCT020000001">
    <property type="protein sequence ID" value="CAL1124863.1"/>
    <property type="molecule type" value="Genomic_DNA"/>
</dbReference>
<name>A0A9P1BDN3_9DINO</name>
<keyword evidence="3" id="KW-1185">Reference proteome</keyword>
<comment type="caution">
    <text evidence="1">The sequence shown here is derived from an EMBL/GenBank/DDBJ whole genome shotgun (WGS) entry which is preliminary data.</text>
</comment>
<evidence type="ECO:0000313" key="2">
    <source>
        <dbReference type="EMBL" id="CAL1124863.1"/>
    </source>
</evidence>
<evidence type="ECO:0000313" key="1">
    <source>
        <dbReference type="EMBL" id="CAI3971488.1"/>
    </source>
</evidence>
<protein>
    <submittedName>
        <fullName evidence="1">Uncharacterized protein</fullName>
    </submittedName>
</protein>
<accession>A0A9P1BDN3</accession>
<dbReference type="EMBL" id="CAMXCT010000001">
    <property type="protein sequence ID" value="CAI3971488.1"/>
    <property type="molecule type" value="Genomic_DNA"/>
</dbReference>